<dbReference type="PROSITE" id="PS50164">
    <property type="entry name" value="GIY_YIG"/>
    <property type="match status" value="1"/>
</dbReference>
<protein>
    <recommendedName>
        <fullName evidence="2">GIY-YIG domain-containing protein</fullName>
    </recommendedName>
</protein>
<feature type="domain" description="GIY-YIG" evidence="2">
    <location>
        <begin position="30"/>
        <end position="114"/>
    </location>
</feature>
<dbReference type="EMBL" id="QGKY02000094">
    <property type="protein sequence ID" value="KAF2604296.1"/>
    <property type="molecule type" value="Genomic_DNA"/>
</dbReference>
<dbReference type="GO" id="GO:0008821">
    <property type="term" value="F:crossover junction DNA endonuclease activity"/>
    <property type="evidence" value="ECO:0007669"/>
    <property type="project" value="TreeGrafter"/>
</dbReference>
<feature type="compositionally biased region" description="Basic and acidic residues" evidence="1">
    <location>
        <begin position="1"/>
        <end position="12"/>
    </location>
</feature>
<dbReference type="InterPro" id="IPR000305">
    <property type="entry name" value="GIY-YIG_endonuc"/>
</dbReference>
<feature type="compositionally biased region" description="Acidic residues" evidence="1">
    <location>
        <begin position="132"/>
        <end position="144"/>
    </location>
</feature>
<dbReference type="Gene3D" id="3.40.1440.10">
    <property type="entry name" value="GIY-YIG endonuclease"/>
    <property type="match status" value="1"/>
</dbReference>
<reference evidence="3" key="1">
    <citation type="submission" date="2019-12" db="EMBL/GenBank/DDBJ databases">
        <title>Genome sequencing and annotation of Brassica cretica.</title>
        <authorList>
            <person name="Studholme D.J."/>
            <person name="Sarris P.F."/>
        </authorList>
    </citation>
    <scope>NUCLEOTIDE SEQUENCE</scope>
    <source>
        <strain evidence="3">PFS-102/07</strain>
        <tissue evidence="3">Leaf</tissue>
    </source>
</reference>
<name>A0A8S9LG32_BRACR</name>
<dbReference type="InterPro" id="IPR050381">
    <property type="entry name" value="SLX1_endonuclease"/>
</dbReference>
<organism evidence="3">
    <name type="scientific">Brassica cretica</name>
    <name type="common">Mustard</name>
    <dbReference type="NCBI Taxonomy" id="69181"/>
    <lineage>
        <taxon>Eukaryota</taxon>
        <taxon>Viridiplantae</taxon>
        <taxon>Streptophyta</taxon>
        <taxon>Embryophyta</taxon>
        <taxon>Tracheophyta</taxon>
        <taxon>Spermatophyta</taxon>
        <taxon>Magnoliopsida</taxon>
        <taxon>eudicotyledons</taxon>
        <taxon>Gunneridae</taxon>
        <taxon>Pentapetalae</taxon>
        <taxon>rosids</taxon>
        <taxon>malvids</taxon>
        <taxon>Brassicales</taxon>
        <taxon>Brassicaceae</taxon>
        <taxon>Brassiceae</taxon>
        <taxon>Brassica</taxon>
    </lineage>
</organism>
<dbReference type="CDD" id="cd10455">
    <property type="entry name" value="GIY-YIG_SLX1"/>
    <property type="match status" value="1"/>
</dbReference>
<feature type="compositionally biased region" description="Low complexity" evidence="1">
    <location>
        <begin position="145"/>
        <end position="157"/>
    </location>
</feature>
<feature type="region of interest" description="Disordered" evidence="1">
    <location>
        <begin position="123"/>
        <end position="171"/>
    </location>
</feature>
<feature type="compositionally biased region" description="Basic and acidic residues" evidence="1">
    <location>
        <begin position="160"/>
        <end position="171"/>
    </location>
</feature>
<evidence type="ECO:0000256" key="1">
    <source>
        <dbReference type="SAM" id="MobiDB-lite"/>
    </source>
</evidence>
<comment type="caution">
    <text evidence="3">The sequence shown here is derived from an EMBL/GenBank/DDBJ whole genome shotgun (WGS) entry which is preliminary data.</text>
</comment>
<dbReference type="AlphaFoldDB" id="A0A8S9LG32"/>
<dbReference type="Pfam" id="PF01541">
    <property type="entry name" value="GIY-YIG"/>
    <property type="match status" value="1"/>
</dbReference>
<dbReference type="InterPro" id="IPR035901">
    <property type="entry name" value="GIY-YIG_endonuc_sf"/>
</dbReference>
<gene>
    <name evidence="3" type="ORF">F2Q70_00028127</name>
</gene>
<accession>A0A8S9LG32</accession>
<dbReference type="GO" id="GO:0000724">
    <property type="term" value="P:double-strand break repair via homologous recombination"/>
    <property type="evidence" value="ECO:0007669"/>
    <property type="project" value="TreeGrafter"/>
</dbReference>
<dbReference type="GO" id="GO:0017108">
    <property type="term" value="F:5'-flap endonuclease activity"/>
    <property type="evidence" value="ECO:0007669"/>
    <property type="project" value="TreeGrafter"/>
</dbReference>
<dbReference type="PANTHER" id="PTHR20208:SF10">
    <property type="entry name" value="STRUCTURE-SPECIFIC ENDONUCLEASE SUBUNIT SLX1"/>
    <property type="match status" value="1"/>
</dbReference>
<proteinExistence type="predicted"/>
<dbReference type="GO" id="GO:0033557">
    <property type="term" value="C:Slx1-Slx4 complex"/>
    <property type="evidence" value="ECO:0007669"/>
    <property type="project" value="TreeGrafter"/>
</dbReference>
<dbReference type="PANTHER" id="PTHR20208">
    <property type="entry name" value="STRUCTURE-SPECIFIC ENDONUCLEASE SUBUNIT SLX1"/>
    <property type="match status" value="1"/>
</dbReference>
<feature type="region of interest" description="Disordered" evidence="1">
    <location>
        <begin position="1"/>
        <end position="21"/>
    </location>
</feature>
<sequence>MREKRGRRENPKTLDPVGDDGGITGKDGKGFYACYILTSLSPRHKGHTYIGFTVNPKRRIRQHNGEITSGAYRTKKKRPWEMVLCIYGFPSKVSALQYAHHGGLSPSLPPHMEVHVCPMDDLPCFTKGDDNSQPEDEEEDDDDSSSNQSQPGNPTSSYLLDRHCEKPKGPGTVLDDRLANFTGFGLLDESDEDEVSIEAMEKEPETVFNDSLTNFTGFGLLEKIVEDKVSHSTMEKDCWRRSNFVTSSTEVEVIDLMTPSPTCRVGSSMKRPRVSEFIDLTRSPNFIEL</sequence>
<evidence type="ECO:0000313" key="3">
    <source>
        <dbReference type="EMBL" id="KAF2604296.1"/>
    </source>
</evidence>
<evidence type="ECO:0000259" key="2">
    <source>
        <dbReference type="PROSITE" id="PS50164"/>
    </source>
</evidence>